<proteinExistence type="predicted"/>
<evidence type="ECO:0000259" key="2">
    <source>
        <dbReference type="Pfam" id="PF02517"/>
    </source>
</evidence>
<keyword evidence="1" id="KW-0812">Transmembrane</keyword>
<evidence type="ECO:0000256" key="1">
    <source>
        <dbReference type="SAM" id="Phobius"/>
    </source>
</evidence>
<keyword evidence="3" id="KW-0378">Hydrolase</keyword>
<feature type="transmembrane region" description="Helical" evidence="1">
    <location>
        <begin position="20"/>
        <end position="42"/>
    </location>
</feature>
<gene>
    <name evidence="3" type="ORF">RM545_11740</name>
</gene>
<feature type="transmembrane region" description="Helical" evidence="1">
    <location>
        <begin position="146"/>
        <end position="167"/>
    </location>
</feature>
<protein>
    <submittedName>
        <fullName evidence="3">CPBP family glutamic-type intramembrane protease</fullName>
        <ecNumber evidence="3">3.4.-.-</ecNumber>
    </submittedName>
</protein>
<dbReference type="GO" id="GO:0008233">
    <property type="term" value="F:peptidase activity"/>
    <property type="evidence" value="ECO:0007669"/>
    <property type="project" value="UniProtKB-KW"/>
</dbReference>
<evidence type="ECO:0000313" key="3">
    <source>
        <dbReference type="EMBL" id="MDT0647363.1"/>
    </source>
</evidence>
<dbReference type="EMBL" id="JAVRHO010000015">
    <property type="protein sequence ID" value="MDT0647363.1"/>
    <property type="molecule type" value="Genomic_DNA"/>
</dbReference>
<keyword evidence="1" id="KW-1133">Transmembrane helix</keyword>
<feature type="transmembrane region" description="Helical" evidence="1">
    <location>
        <begin position="116"/>
        <end position="134"/>
    </location>
</feature>
<accession>A0ABU3CLZ5</accession>
<comment type="caution">
    <text evidence="3">The sequence shown here is derived from an EMBL/GenBank/DDBJ whole genome shotgun (WGS) entry which is preliminary data.</text>
</comment>
<evidence type="ECO:0000313" key="4">
    <source>
        <dbReference type="Proteomes" id="UP001245285"/>
    </source>
</evidence>
<dbReference type="GO" id="GO:0006508">
    <property type="term" value="P:proteolysis"/>
    <property type="evidence" value="ECO:0007669"/>
    <property type="project" value="UniProtKB-KW"/>
</dbReference>
<reference evidence="3 4" key="1">
    <citation type="submission" date="2023-09" db="EMBL/GenBank/DDBJ databases">
        <authorList>
            <person name="Rey-Velasco X."/>
        </authorList>
    </citation>
    <scope>NUCLEOTIDE SEQUENCE [LARGE SCALE GENOMIC DNA]</scope>
    <source>
        <strain evidence="3 4">F260</strain>
    </source>
</reference>
<feature type="domain" description="CAAX prenyl protease 2/Lysostaphin resistance protein A-like" evidence="2">
    <location>
        <begin position="61"/>
        <end position="215"/>
    </location>
</feature>
<keyword evidence="4" id="KW-1185">Reference proteome</keyword>
<dbReference type="Pfam" id="PF02517">
    <property type="entry name" value="Rce1-like"/>
    <property type="match status" value="1"/>
</dbReference>
<sequence>MLQLNSISEKIKNLIRNYGFMIGCYFAFFAILGILTSSFPWIDLDQYEQAALFQMLDESPMRFAIMALIVAPVLEEGIFRSLVKPSKNDILLFITTCLVVIGIFLIPANVHWLTSFFLLLFAAALSFLFLQAAIPEKLLFKVQKMLNSYYLFFWYLSAFVFGLVHIYNYVPAFELNLPLFLLIFPRIIAGFFFGKVKIENNGLLWPILMHTMNNSIILFFFIPKMF</sequence>
<feature type="transmembrane region" description="Helical" evidence="1">
    <location>
        <begin position="179"/>
        <end position="196"/>
    </location>
</feature>
<keyword evidence="3" id="KW-0645">Protease</keyword>
<dbReference type="Proteomes" id="UP001245285">
    <property type="component" value="Unassembled WGS sequence"/>
</dbReference>
<dbReference type="RefSeq" id="WP_311495472.1">
    <property type="nucleotide sequence ID" value="NZ_JAVRHO010000015.1"/>
</dbReference>
<dbReference type="InterPro" id="IPR003675">
    <property type="entry name" value="Rce1/LyrA-like_dom"/>
</dbReference>
<dbReference type="EC" id="3.4.-.-" evidence="3"/>
<organism evidence="3 4">
    <name type="scientific">Autumnicola lenta</name>
    <dbReference type="NCBI Taxonomy" id="3075593"/>
    <lineage>
        <taxon>Bacteria</taxon>
        <taxon>Pseudomonadati</taxon>
        <taxon>Bacteroidota</taxon>
        <taxon>Flavobacteriia</taxon>
        <taxon>Flavobacteriales</taxon>
        <taxon>Flavobacteriaceae</taxon>
        <taxon>Autumnicola</taxon>
    </lineage>
</organism>
<feature type="transmembrane region" description="Helical" evidence="1">
    <location>
        <begin position="203"/>
        <end position="222"/>
    </location>
</feature>
<name>A0ABU3CLZ5_9FLAO</name>
<keyword evidence="1" id="KW-0472">Membrane</keyword>
<feature type="transmembrane region" description="Helical" evidence="1">
    <location>
        <begin position="90"/>
        <end position="110"/>
    </location>
</feature>
<feature type="transmembrane region" description="Helical" evidence="1">
    <location>
        <begin position="62"/>
        <end position="83"/>
    </location>
</feature>